<gene>
    <name evidence="1" type="ORF">SAMN05421659_103126</name>
</gene>
<evidence type="ECO:0000313" key="2">
    <source>
        <dbReference type="Proteomes" id="UP000199701"/>
    </source>
</evidence>
<evidence type="ECO:0008006" key="3">
    <source>
        <dbReference type="Google" id="ProtNLM"/>
    </source>
</evidence>
<dbReference type="AlphaFoldDB" id="A0A1I0NIB7"/>
<dbReference type="STRING" id="99656.SAMN05421659_103126"/>
<dbReference type="OrthoDB" id="2003821at2"/>
<accession>A0A1I0NIB7</accession>
<evidence type="ECO:0000313" key="1">
    <source>
        <dbReference type="EMBL" id="SEW01098.1"/>
    </source>
</evidence>
<name>A0A1I0NIB7_9FIRM</name>
<dbReference type="EMBL" id="FOJI01000003">
    <property type="protein sequence ID" value="SEW01098.1"/>
    <property type="molecule type" value="Genomic_DNA"/>
</dbReference>
<organism evidence="1 2">
    <name type="scientific">[Clostridium] fimetarium</name>
    <dbReference type="NCBI Taxonomy" id="99656"/>
    <lineage>
        <taxon>Bacteria</taxon>
        <taxon>Bacillati</taxon>
        <taxon>Bacillota</taxon>
        <taxon>Clostridia</taxon>
        <taxon>Lachnospirales</taxon>
        <taxon>Lachnospiraceae</taxon>
    </lineage>
</organism>
<dbReference type="Proteomes" id="UP000199701">
    <property type="component" value="Unassembled WGS sequence"/>
</dbReference>
<sequence length="151" mass="18117">MEIDFLNVNINSEEELIEFVNNLNIDIEFANITRSKEEQQHTLDLNFLLKKYRKIKSEEGAKGFRVQHDCKYCLYYERPRRCFETEKCPLDEDGGLKPILEPKKCIRDKDGNCPYGRVIETCIGYCMKDIVEEHRKHWLFRYTEMAVRKKQ</sequence>
<proteinExistence type="predicted"/>
<dbReference type="RefSeq" id="WP_092451233.1">
    <property type="nucleotide sequence ID" value="NZ_FOJI01000003.1"/>
</dbReference>
<protein>
    <recommendedName>
        <fullName evidence="3">DUF2284 domain-containing protein</fullName>
    </recommendedName>
</protein>
<reference evidence="1 2" key="1">
    <citation type="submission" date="2016-10" db="EMBL/GenBank/DDBJ databases">
        <authorList>
            <person name="de Groot N.N."/>
        </authorList>
    </citation>
    <scope>NUCLEOTIDE SEQUENCE [LARGE SCALE GENOMIC DNA]</scope>
    <source>
        <strain evidence="1 2">DSM 9179</strain>
    </source>
</reference>
<keyword evidence="2" id="KW-1185">Reference proteome</keyword>